<proteinExistence type="predicted"/>
<keyword evidence="2" id="KW-0732">Signal</keyword>
<dbReference type="AlphaFoldDB" id="A0AAV4V1D3"/>
<reference evidence="3 4" key="1">
    <citation type="submission" date="2021-06" db="EMBL/GenBank/DDBJ databases">
        <title>Caerostris extrusa draft genome.</title>
        <authorList>
            <person name="Kono N."/>
            <person name="Arakawa K."/>
        </authorList>
    </citation>
    <scope>NUCLEOTIDE SEQUENCE [LARGE SCALE GENOMIC DNA]</scope>
</reference>
<protein>
    <submittedName>
        <fullName evidence="3">Uncharacterized protein</fullName>
    </submittedName>
</protein>
<evidence type="ECO:0000313" key="4">
    <source>
        <dbReference type="Proteomes" id="UP001054945"/>
    </source>
</evidence>
<accession>A0AAV4V1D3</accession>
<feature type="signal peptide" evidence="2">
    <location>
        <begin position="1"/>
        <end position="18"/>
    </location>
</feature>
<organism evidence="3 4">
    <name type="scientific">Caerostris extrusa</name>
    <name type="common">Bark spider</name>
    <name type="synonym">Caerostris bankana</name>
    <dbReference type="NCBI Taxonomy" id="172846"/>
    <lineage>
        <taxon>Eukaryota</taxon>
        <taxon>Metazoa</taxon>
        <taxon>Ecdysozoa</taxon>
        <taxon>Arthropoda</taxon>
        <taxon>Chelicerata</taxon>
        <taxon>Arachnida</taxon>
        <taxon>Araneae</taxon>
        <taxon>Araneomorphae</taxon>
        <taxon>Entelegynae</taxon>
        <taxon>Araneoidea</taxon>
        <taxon>Araneidae</taxon>
        <taxon>Caerostris</taxon>
    </lineage>
</organism>
<feature type="region of interest" description="Disordered" evidence="1">
    <location>
        <begin position="169"/>
        <end position="194"/>
    </location>
</feature>
<feature type="compositionally biased region" description="Basic residues" evidence="1">
    <location>
        <begin position="171"/>
        <end position="180"/>
    </location>
</feature>
<keyword evidence="4" id="KW-1185">Reference proteome</keyword>
<evidence type="ECO:0000313" key="3">
    <source>
        <dbReference type="EMBL" id="GIY63770.1"/>
    </source>
</evidence>
<comment type="caution">
    <text evidence="3">The sequence shown here is derived from an EMBL/GenBank/DDBJ whole genome shotgun (WGS) entry which is preliminary data.</text>
</comment>
<name>A0AAV4V1D3_CAEEX</name>
<sequence length="194" mass="22208">MIGVFFILLILNIIAPEGEKFAQLEGRIVSLKRLKNQDTRQTSMLCSHGKKIWPRVGNHRKDSGSQNRPKDQKKFVTTIKTVYIKPVYIKPDNTSLKTKRTVQAKIDVKRINVAIKGVKPIKNGGIIVDTISEEDLDKLIYEFKAKDELTKEFQIEKPATRNPHIICFGRVSRHKGRSTHGKPEKSIPRRKRGN</sequence>
<evidence type="ECO:0000256" key="2">
    <source>
        <dbReference type="SAM" id="SignalP"/>
    </source>
</evidence>
<gene>
    <name evidence="3" type="ORF">CEXT_736571</name>
</gene>
<feature type="chain" id="PRO_5043439237" evidence="2">
    <location>
        <begin position="19"/>
        <end position="194"/>
    </location>
</feature>
<evidence type="ECO:0000256" key="1">
    <source>
        <dbReference type="SAM" id="MobiDB-lite"/>
    </source>
</evidence>
<dbReference type="EMBL" id="BPLR01013784">
    <property type="protein sequence ID" value="GIY63770.1"/>
    <property type="molecule type" value="Genomic_DNA"/>
</dbReference>
<dbReference type="Proteomes" id="UP001054945">
    <property type="component" value="Unassembled WGS sequence"/>
</dbReference>